<dbReference type="PANTHER" id="PTHR11803:SF58">
    <property type="entry name" value="PROTEIN HMF1-RELATED"/>
    <property type="match status" value="1"/>
</dbReference>
<accession>A0A1E4SWE1</accession>
<name>A0A1E4SWE1_9ASCO</name>
<dbReference type="PANTHER" id="PTHR11803">
    <property type="entry name" value="2-IMINOBUTANOATE/2-IMINOPROPANOATE DEAMINASE RIDA"/>
    <property type="match status" value="1"/>
</dbReference>
<organism evidence="2 3">
    <name type="scientific">[Candida] arabinofermentans NRRL YB-2248</name>
    <dbReference type="NCBI Taxonomy" id="983967"/>
    <lineage>
        <taxon>Eukaryota</taxon>
        <taxon>Fungi</taxon>
        <taxon>Dikarya</taxon>
        <taxon>Ascomycota</taxon>
        <taxon>Saccharomycotina</taxon>
        <taxon>Pichiomycetes</taxon>
        <taxon>Pichiales</taxon>
        <taxon>Pichiaceae</taxon>
        <taxon>Ogataea</taxon>
        <taxon>Ogataea/Candida clade</taxon>
    </lineage>
</organism>
<dbReference type="GO" id="GO:0005739">
    <property type="term" value="C:mitochondrion"/>
    <property type="evidence" value="ECO:0007669"/>
    <property type="project" value="TreeGrafter"/>
</dbReference>
<keyword evidence="3" id="KW-1185">Reference proteome</keyword>
<evidence type="ECO:0000313" key="2">
    <source>
        <dbReference type="EMBL" id="ODV83833.1"/>
    </source>
</evidence>
<dbReference type="EMBL" id="KV453860">
    <property type="protein sequence ID" value="ODV83833.1"/>
    <property type="molecule type" value="Genomic_DNA"/>
</dbReference>
<dbReference type="InterPro" id="IPR006175">
    <property type="entry name" value="YjgF/YER057c/UK114"/>
</dbReference>
<comment type="similarity">
    <text evidence="1">Belongs to the RutC family.</text>
</comment>
<protein>
    <submittedName>
        <fullName evidence="2">Uncharacterized protein</fullName>
    </submittedName>
</protein>
<dbReference type="GO" id="GO:0005829">
    <property type="term" value="C:cytosol"/>
    <property type="evidence" value="ECO:0007669"/>
    <property type="project" value="TreeGrafter"/>
</dbReference>
<dbReference type="Pfam" id="PF01042">
    <property type="entry name" value="Ribonuc_L-PSP"/>
    <property type="match status" value="1"/>
</dbReference>
<dbReference type="OrthoDB" id="309640at2759"/>
<evidence type="ECO:0000256" key="1">
    <source>
        <dbReference type="ARBA" id="ARBA00010552"/>
    </source>
</evidence>
<dbReference type="GO" id="GO:0019239">
    <property type="term" value="F:deaminase activity"/>
    <property type="evidence" value="ECO:0007669"/>
    <property type="project" value="TreeGrafter"/>
</dbReference>
<proteinExistence type="inferred from homology"/>
<dbReference type="CDD" id="cd00448">
    <property type="entry name" value="YjgF_YER057c_UK114_family"/>
    <property type="match status" value="1"/>
</dbReference>
<reference evidence="3" key="1">
    <citation type="submission" date="2016-04" db="EMBL/GenBank/DDBJ databases">
        <title>Comparative genomics of biotechnologically important yeasts.</title>
        <authorList>
            <consortium name="DOE Joint Genome Institute"/>
            <person name="Riley R."/>
            <person name="Haridas S."/>
            <person name="Wolfe K.H."/>
            <person name="Lopes M.R."/>
            <person name="Hittinger C.T."/>
            <person name="Goker M."/>
            <person name="Salamov A."/>
            <person name="Wisecaver J."/>
            <person name="Long T.M."/>
            <person name="Aerts A.L."/>
            <person name="Barry K."/>
            <person name="Choi C."/>
            <person name="Clum A."/>
            <person name="Coughlan A.Y."/>
            <person name="Deshpande S."/>
            <person name="Douglass A.P."/>
            <person name="Hanson S.J."/>
            <person name="Klenk H.-P."/>
            <person name="Labutti K."/>
            <person name="Lapidus A."/>
            <person name="Lindquist E."/>
            <person name="Lipzen A."/>
            <person name="Meier-Kolthoff J.P."/>
            <person name="Ohm R.A."/>
            <person name="Otillar R.P."/>
            <person name="Pangilinan J."/>
            <person name="Peng Y."/>
            <person name="Rokas A."/>
            <person name="Rosa C.A."/>
            <person name="Scheuner C."/>
            <person name="Sibirny A.A."/>
            <person name="Slot J.C."/>
            <person name="Stielow J.B."/>
            <person name="Sun H."/>
            <person name="Kurtzman C.P."/>
            <person name="Blackwell M."/>
            <person name="Grigoriev I.V."/>
            <person name="Jeffries T.W."/>
        </authorList>
    </citation>
    <scope>NUCLEOTIDE SEQUENCE [LARGE SCALE GENOMIC DNA]</scope>
    <source>
        <strain evidence="3">NRRL YB-2248</strain>
    </source>
</reference>
<dbReference type="Gene3D" id="3.30.1330.40">
    <property type="entry name" value="RutC-like"/>
    <property type="match status" value="1"/>
</dbReference>
<dbReference type="STRING" id="983967.A0A1E4SWE1"/>
<dbReference type="InterPro" id="IPR035959">
    <property type="entry name" value="RutC-like_sf"/>
</dbReference>
<evidence type="ECO:0000313" key="3">
    <source>
        <dbReference type="Proteomes" id="UP000094801"/>
    </source>
</evidence>
<gene>
    <name evidence="2" type="ORF">CANARDRAFT_9122</name>
</gene>
<dbReference type="Proteomes" id="UP000094801">
    <property type="component" value="Unassembled WGS sequence"/>
</dbReference>
<sequence>MSFFKFFSKKQSTEQLKWSEVGQSAEGKVLSPAYIHNGIVYTAGSLGTDPKDPSSIPSTIEEQTHFALQNLETVLKASGASLDSCLKLLVFIKDPADQKRMNAVYSKYMKTQPARSCVVVGFPDQRVLVEIEAVAVQVGQKVKAKL</sequence>
<dbReference type="AlphaFoldDB" id="A0A1E4SWE1"/>
<dbReference type="SUPFAM" id="SSF55298">
    <property type="entry name" value="YjgF-like"/>
    <property type="match status" value="1"/>
</dbReference>